<keyword evidence="2" id="KW-1185">Reference proteome</keyword>
<name>A0A286DRH6_9GAMM</name>
<organism evidence="1 2">
    <name type="scientific">Candidatus Pantoea floridensis</name>
    <dbReference type="NCBI Taxonomy" id="1938870"/>
    <lineage>
        <taxon>Bacteria</taxon>
        <taxon>Pseudomonadati</taxon>
        <taxon>Pseudomonadota</taxon>
        <taxon>Gammaproteobacteria</taxon>
        <taxon>Enterobacterales</taxon>
        <taxon>Erwiniaceae</taxon>
        <taxon>Pantoea</taxon>
    </lineage>
</organism>
<evidence type="ECO:0000313" key="2">
    <source>
        <dbReference type="Proteomes" id="UP000219271"/>
    </source>
</evidence>
<dbReference type="Proteomes" id="UP000219271">
    <property type="component" value="Unassembled WGS sequence"/>
</dbReference>
<proteinExistence type="predicted"/>
<evidence type="ECO:0000313" key="1">
    <source>
        <dbReference type="EMBL" id="SOD61262.1"/>
    </source>
</evidence>
<reference evidence="2" key="1">
    <citation type="submission" date="2017-09" db="EMBL/GenBank/DDBJ databases">
        <authorList>
            <person name="Varghese N."/>
            <person name="Submissions S."/>
        </authorList>
    </citation>
    <scope>NUCLEOTIDE SEQUENCE [LARGE SCALE GENOMIC DNA]</scope>
    <source>
        <strain evidence="2">JKS000234</strain>
    </source>
</reference>
<accession>A0A286DRH6</accession>
<dbReference type="EMBL" id="OCMY01000003">
    <property type="protein sequence ID" value="SOD61262.1"/>
    <property type="molecule type" value="Genomic_DNA"/>
</dbReference>
<sequence length="84" mass="9511">MHGYFMRQDGLPPEKDAGLTGYFSQVTHPSQIALLGRITVDILRQERRLTRTALCLKLIARLDCTADEAEAAHLTALLRMLFNR</sequence>
<gene>
    <name evidence="1" type="ORF">SAMN06273570_5054</name>
</gene>
<dbReference type="AlphaFoldDB" id="A0A286DRH6"/>
<protein>
    <recommendedName>
        <fullName evidence="3">Biofilm development protein YmgB/AriR</fullName>
    </recommendedName>
</protein>
<evidence type="ECO:0008006" key="3">
    <source>
        <dbReference type="Google" id="ProtNLM"/>
    </source>
</evidence>